<dbReference type="EMBL" id="BIFT01000001">
    <property type="protein sequence ID" value="GCE28895.1"/>
    <property type="molecule type" value="Genomic_DNA"/>
</dbReference>
<accession>A0A402BC16</accession>
<keyword evidence="1" id="KW-0472">Membrane</keyword>
<dbReference type="RefSeq" id="WP_126629064.1">
    <property type="nucleotide sequence ID" value="NZ_BIFT01000001.1"/>
</dbReference>
<evidence type="ECO:0000313" key="3">
    <source>
        <dbReference type="Proteomes" id="UP000287171"/>
    </source>
</evidence>
<sequence length="127" mass="14356">MGTPQMANGEKIVLLSYWPRQQAGEEHIGFGMPRNYLLYSLFMVPLSLSMEWLIIPRLQPIPILSIINLMTFLLFLLFIPAGRRTGFYSLDEQGKAVTFLQRGVPGQLNGQLGMDRKRFLAQTGVLA</sequence>
<dbReference type="OrthoDB" id="164970at2"/>
<reference evidence="3" key="1">
    <citation type="submission" date="2018-12" db="EMBL/GenBank/DDBJ databases">
        <title>Tengunoibacter tsumagoiensis gen. nov., sp. nov., Dictyobacter kobayashii sp. nov., D. alpinus sp. nov., and D. joshuensis sp. nov. and description of Dictyobacteraceae fam. nov. within the order Ktedonobacterales isolated from Tengu-no-mugimeshi.</title>
        <authorList>
            <person name="Wang C.M."/>
            <person name="Zheng Y."/>
            <person name="Sakai Y."/>
            <person name="Toyoda A."/>
            <person name="Minakuchi Y."/>
            <person name="Abe K."/>
            <person name="Yokota A."/>
            <person name="Yabe S."/>
        </authorList>
    </citation>
    <scope>NUCLEOTIDE SEQUENCE [LARGE SCALE GENOMIC DNA]</scope>
    <source>
        <strain evidence="3">Uno16</strain>
    </source>
</reference>
<name>A0A402BC16_9CHLR</name>
<organism evidence="2 3">
    <name type="scientific">Dictyobacter alpinus</name>
    <dbReference type="NCBI Taxonomy" id="2014873"/>
    <lineage>
        <taxon>Bacteria</taxon>
        <taxon>Bacillati</taxon>
        <taxon>Chloroflexota</taxon>
        <taxon>Ktedonobacteria</taxon>
        <taxon>Ktedonobacterales</taxon>
        <taxon>Dictyobacteraceae</taxon>
        <taxon>Dictyobacter</taxon>
    </lineage>
</organism>
<keyword evidence="1" id="KW-0812">Transmembrane</keyword>
<evidence type="ECO:0000256" key="1">
    <source>
        <dbReference type="SAM" id="Phobius"/>
    </source>
</evidence>
<keyword evidence="1" id="KW-1133">Transmembrane helix</keyword>
<proteinExistence type="predicted"/>
<keyword evidence="3" id="KW-1185">Reference proteome</keyword>
<protein>
    <submittedName>
        <fullName evidence="2">Uncharacterized protein</fullName>
    </submittedName>
</protein>
<gene>
    <name evidence="2" type="ORF">KDA_43790</name>
</gene>
<comment type="caution">
    <text evidence="2">The sequence shown here is derived from an EMBL/GenBank/DDBJ whole genome shotgun (WGS) entry which is preliminary data.</text>
</comment>
<feature type="transmembrane region" description="Helical" evidence="1">
    <location>
        <begin position="36"/>
        <end position="55"/>
    </location>
</feature>
<feature type="transmembrane region" description="Helical" evidence="1">
    <location>
        <begin position="61"/>
        <end position="79"/>
    </location>
</feature>
<evidence type="ECO:0000313" key="2">
    <source>
        <dbReference type="EMBL" id="GCE28895.1"/>
    </source>
</evidence>
<dbReference type="Proteomes" id="UP000287171">
    <property type="component" value="Unassembled WGS sequence"/>
</dbReference>
<dbReference type="AlphaFoldDB" id="A0A402BC16"/>